<dbReference type="AlphaFoldDB" id="A1U870"/>
<evidence type="ECO:0000256" key="1">
    <source>
        <dbReference type="SAM" id="MobiDB-lite"/>
    </source>
</evidence>
<reference evidence="3" key="1">
    <citation type="journal article" date="2011" name="Appl. Environ. Microbiol.">
        <title>Genomic potential of Marinobacter aquaeolei, a biogeochemical 'opportunitroph'.</title>
        <authorList>
            <person name="Singer E."/>
            <person name="Webb E.A."/>
            <person name="Nelson W.C."/>
            <person name="Heidelberg J.F."/>
            <person name="Ivanova N."/>
            <person name="Pati A."/>
            <person name="Edwards K.J."/>
        </authorList>
    </citation>
    <scope>NUCLEOTIDE SEQUENCE [LARGE SCALE GENOMIC DNA]</scope>
    <source>
        <strain evidence="3">ATCC 700491 / DSM 11845 / VT8</strain>
    </source>
</reference>
<sequence length="185" mass="20096">MCTGFLFPGIRIKKCNQDDHKGQGMDSLNSLKSRFLSSTAGLRFRPSVEIERGHCSLSMHLSPFSFAPSGHILDSTIFQLLFNAASLSANTLVPDGEVSCIEFQLPPAPPSCFSTAVAVADVVQSDPRQIFVTARLYGDLDFEIAYAVGKFQTLEIPHSQDMLNSDQVSPEASTSALDIVRPLNS</sequence>
<feature type="compositionally biased region" description="Polar residues" evidence="1">
    <location>
        <begin position="164"/>
        <end position="176"/>
    </location>
</feature>
<name>A1U870_MARN8</name>
<gene>
    <name evidence="2" type="ordered locus">Maqu_3908</name>
</gene>
<accession>A1U870</accession>
<dbReference type="KEGG" id="maq:Maqu_3908"/>
<protein>
    <recommendedName>
        <fullName evidence="4">PaaI family thioesterase</fullName>
    </recommendedName>
</protein>
<evidence type="ECO:0000313" key="2">
    <source>
        <dbReference type="EMBL" id="ABM21189.1"/>
    </source>
</evidence>
<evidence type="ECO:0008006" key="4">
    <source>
        <dbReference type="Google" id="ProtNLM"/>
    </source>
</evidence>
<proteinExistence type="predicted"/>
<dbReference type="EMBL" id="CP000516">
    <property type="protein sequence ID" value="ABM21189.1"/>
    <property type="molecule type" value="Genomic_DNA"/>
</dbReference>
<feature type="region of interest" description="Disordered" evidence="1">
    <location>
        <begin position="164"/>
        <end position="185"/>
    </location>
</feature>
<dbReference type="Proteomes" id="UP000000998">
    <property type="component" value="Plasmid pMAQU02"/>
</dbReference>
<evidence type="ECO:0000313" key="3">
    <source>
        <dbReference type="Proteomes" id="UP000000998"/>
    </source>
</evidence>
<organism evidence="2 3">
    <name type="scientific">Marinobacter nauticus (strain ATCC 700491 / DSM 11845 / VT8)</name>
    <name type="common">Marinobacter aquaeolei</name>
    <dbReference type="NCBI Taxonomy" id="351348"/>
    <lineage>
        <taxon>Bacteria</taxon>
        <taxon>Pseudomonadati</taxon>
        <taxon>Pseudomonadota</taxon>
        <taxon>Gammaproteobacteria</taxon>
        <taxon>Pseudomonadales</taxon>
        <taxon>Marinobacteraceae</taxon>
        <taxon>Marinobacter</taxon>
    </lineage>
</organism>
<dbReference type="HOGENOM" id="CLU_1459673_0_0_6"/>
<geneLocation type="plasmid" evidence="2 3">
    <name>pMAQU02</name>
</geneLocation>
<keyword evidence="2" id="KW-0614">Plasmid</keyword>